<gene>
    <name evidence="3" type="ORF">ACFSJG_14030</name>
</gene>
<sequence>MTTPTIGPPSATCSGTPAGSGTRLWRRDRTSIAPTVTLAAALGAGALAALVLRVDTPGFTYPLVGLVVAGAAVVAGRPRPSRGHLLAVAVTVAMLSVATVRGAGWLIALCVVAGWVVGSVALLGVRRWTGIGLAPFAVWCTPTRLVGWVRRRGGRRGTGVRLRAPRVLGVVAVSAVLVTVFGWLFAEADPEFGRMLGGVAPSVHTDDLTAGIVTGSAVVVVSLALAYLWRRPIRLDRLAPPPRRPVAAWEWAVPLLALVLLFAGFVAVQVRVMFGGHEHVMTTPGLTYAQYARQGFWQLCAVTVLTLVVIAIAVRRVNRGAARDRALARVLFGMLCLLAIVVVASALHRMSLYENAFGYTRLRLSVWAVELWFGVVFGVLLVAGIRMRGDHLPRVVLGSAAAGLLIFAAVNPDGLVADRNVERYERTGSIDVSYLRGLTVDAVPALDRLPEPVRSCALRGTRVQPDAWYEFNAARARAREILRERPVGPSASCADTVTLG</sequence>
<dbReference type="RefSeq" id="WP_378485808.1">
    <property type="nucleotide sequence ID" value="NZ_JBHUFB010000010.1"/>
</dbReference>
<evidence type="ECO:0000313" key="3">
    <source>
        <dbReference type="EMBL" id="MFD1813338.1"/>
    </source>
</evidence>
<keyword evidence="2" id="KW-1133">Transmembrane helix</keyword>
<keyword evidence="2" id="KW-0472">Membrane</keyword>
<dbReference type="EMBL" id="JBHUFB010000010">
    <property type="protein sequence ID" value="MFD1813338.1"/>
    <property type="molecule type" value="Genomic_DNA"/>
</dbReference>
<organism evidence="3 4">
    <name type="scientific">Rhodococcus gannanensis</name>
    <dbReference type="NCBI Taxonomy" id="1960308"/>
    <lineage>
        <taxon>Bacteria</taxon>
        <taxon>Bacillati</taxon>
        <taxon>Actinomycetota</taxon>
        <taxon>Actinomycetes</taxon>
        <taxon>Mycobacteriales</taxon>
        <taxon>Nocardiaceae</taxon>
        <taxon>Rhodococcus</taxon>
    </lineage>
</organism>
<comment type="caution">
    <text evidence="3">The sequence shown here is derived from an EMBL/GenBank/DDBJ whole genome shotgun (WGS) entry which is preliminary data.</text>
</comment>
<reference evidence="4" key="1">
    <citation type="journal article" date="2019" name="Int. J. Syst. Evol. Microbiol.">
        <title>The Global Catalogue of Microorganisms (GCM) 10K type strain sequencing project: providing services to taxonomists for standard genome sequencing and annotation.</title>
        <authorList>
            <consortium name="The Broad Institute Genomics Platform"/>
            <consortium name="The Broad Institute Genome Sequencing Center for Infectious Disease"/>
            <person name="Wu L."/>
            <person name="Ma J."/>
        </authorList>
    </citation>
    <scope>NUCLEOTIDE SEQUENCE [LARGE SCALE GENOMIC DNA]</scope>
    <source>
        <strain evidence="4">DT72</strain>
    </source>
</reference>
<keyword evidence="2" id="KW-0812">Transmembrane</keyword>
<accession>A0ABW4P4A5</accession>
<dbReference type="Pfam" id="PF13687">
    <property type="entry name" value="DUF4153"/>
    <property type="match status" value="1"/>
</dbReference>
<keyword evidence="4" id="KW-1185">Reference proteome</keyword>
<feature type="compositionally biased region" description="Polar residues" evidence="1">
    <location>
        <begin position="1"/>
        <end position="19"/>
    </location>
</feature>
<evidence type="ECO:0000256" key="2">
    <source>
        <dbReference type="SAM" id="Phobius"/>
    </source>
</evidence>
<feature type="transmembrane region" description="Helical" evidence="2">
    <location>
        <begin position="58"/>
        <end position="76"/>
    </location>
</feature>
<proteinExistence type="predicted"/>
<feature type="transmembrane region" description="Helical" evidence="2">
    <location>
        <begin position="326"/>
        <end position="347"/>
    </location>
</feature>
<name>A0ABW4P4A5_9NOCA</name>
<feature type="transmembrane region" description="Helical" evidence="2">
    <location>
        <begin position="32"/>
        <end position="52"/>
    </location>
</feature>
<evidence type="ECO:0000313" key="4">
    <source>
        <dbReference type="Proteomes" id="UP001597286"/>
    </source>
</evidence>
<feature type="transmembrane region" description="Helical" evidence="2">
    <location>
        <begin position="251"/>
        <end position="274"/>
    </location>
</feature>
<feature type="transmembrane region" description="Helical" evidence="2">
    <location>
        <begin position="367"/>
        <end position="385"/>
    </location>
</feature>
<dbReference type="InterPro" id="IPR025291">
    <property type="entry name" value="DUF4153"/>
</dbReference>
<protein>
    <submittedName>
        <fullName evidence="3">DUF4153 domain-containing protein</fullName>
    </submittedName>
</protein>
<dbReference type="Proteomes" id="UP001597286">
    <property type="component" value="Unassembled WGS sequence"/>
</dbReference>
<feature type="transmembrane region" description="Helical" evidence="2">
    <location>
        <begin position="208"/>
        <end position="230"/>
    </location>
</feature>
<feature type="transmembrane region" description="Helical" evidence="2">
    <location>
        <begin position="294"/>
        <end position="314"/>
    </location>
</feature>
<feature type="region of interest" description="Disordered" evidence="1">
    <location>
        <begin position="1"/>
        <end position="22"/>
    </location>
</feature>
<feature type="transmembrane region" description="Helical" evidence="2">
    <location>
        <begin position="392"/>
        <end position="410"/>
    </location>
</feature>
<evidence type="ECO:0000256" key="1">
    <source>
        <dbReference type="SAM" id="MobiDB-lite"/>
    </source>
</evidence>
<feature type="transmembrane region" description="Helical" evidence="2">
    <location>
        <begin position="167"/>
        <end position="186"/>
    </location>
</feature>
<feature type="transmembrane region" description="Helical" evidence="2">
    <location>
        <begin position="88"/>
        <end position="116"/>
    </location>
</feature>